<protein>
    <submittedName>
        <fullName evidence="1">Uncharacterized protein</fullName>
    </submittedName>
</protein>
<accession>A0A814DCP0</accession>
<organism evidence="1 2">
    <name type="scientific">Rotaria sordida</name>
    <dbReference type="NCBI Taxonomy" id="392033"/>
    <lineage>
        <taxon>Eukaryota</taxon>
        <taxon>Metazoa</taxon>
        <taxon>Spiralia</taxon>
        <taxon>Gnathifera</taxon>
        <taxon>Rotifera</taxon>
        <taxon>Eurotatoria</taxon>
        <taxon>Bdelloidea</taxon>
        <taxon>Philodinida</taxon>
        <taxon>Philodinidae</taxon>
        <taxon>Rotaria</taxon>
    </lineage>
</organism>
<reference evidence="1" key="1">
    <citation type="submission" date="2021-02" db="EMBL/GenBank/DDBJ databases">
        <authorList>
            <person name="Nowell W R."/>
        </authorList>
    </citation>
    <scope>NUCLEOTIDE SEQUENCE</scope>
</reference>
<dbReference type="OrthoDB" id="10004661at2759"/>
<sequence>MTEQQLMQSICEALEELNSKNSNSSQRTLVDYCAASLNREDAFYYTVFIELEPSYEAQKQEQIDWRTFAATIDAGVCAKNRLCQKNAFEALKKSQRARGSHFEQFKVPRAIPAEAHYLLNVMMQHSIPIPLPN</sequence>
<name>A0A814DCP0_9BILA</name>
<comment type="caution">
    <text evidence="1">The sequence shown here is derived from an EMBL/GenBank/DDBJ whole genome shotgun (WGS) entry which is preliminary data.</text>
</comment>
<dbReference type="AlphaFoldDB" id="A0A814DCP0"/>
<dbReference type="EMBL" id="CAJNOO010000479">
    <property type="protein sequence ID" value="CAF0955298.1"/>
    <property type="molecule type" value="Genomic_DNA"/>
</dbReference>
<dbReference type="Proteomes" id="UP000663882">
    <property type="component" value="Unassembled WGS sequence"/>
</dbReference>
<proteinExistence type="predicted"/>
<gene>
    <name evidence="1" type="ORF">RFH988_LOCUS11851</name>
</gene>
<evidence type="ECO:0000313" key="2">
    <source>
        <dbReference type="Proteomes" id="UP000663882"/>
    </source>
</evidence>
<evidence type="ECO:0000313" key="1">
    <source>
        <dbReference type="EMBL" id="CAF0955298.1"/>
    </source>
</evidence>